<dbReference type="EMBL" id="MU266681">
    <property type="protein sequence ID" value="KAH7919228.1"/>
    <property type="molecule type" value="Genomic_DNA"/>
</dbReference>
<sequence>MQPIILYDIPSKLPGNYWTPNPAKSRFSLNFKGLPFETKWIEYPDIAGVLQAIGAKPSLMSDGSQVYTVPVIQDPNTGAVITDSFAIAEYLDRTYPEKPLFPHGTSTLIHVFDRAFLAAGRDSKLLVLVRMAEILNPVSEEYFKRTREEGYGMKWEDFSPEGPKRDADWESLKAAHNAMNGWYEKGGKWIMGEAFSYADIIVACEILWYKRVFHEDEWVNYSTWNEGRWPKLLAAVQEECTLDLVNSAYLNTRPAYHRDGELNVRMLQDATRLIDIDLPQSDTASLLTMVTDKSQLPPDLLGLQVNGVTDRISQRPSKRDDIDDRFNKRE</sequence>
<accession>A0ACB8B2Z7</accession>
<proteinExistence type="predicted"/>
<name>A0ACB8B2Z7_9AGAM</name>
<keyword evidence="2" id="KW-1185">Reference proteome</keyword>
<comment type="caution">
    <text evidence="1">The sequence shown here is derived from an EMBL/GenBank/DDBJ whole genome shotgun (WGS) entry which is preliminary data.</text>
</comment>
<protein>
    <submittedName>
        <fullName evidence="1">Uncharacterized protein</fullName>
    </submittedName>
</protein>
<gene>
    <name evidence="1" type="ORF">BV22DRAFT_1051189</name>
</gene>
<reference evidence="1" key="1">
    <citation type="journal article" date="2021" name="New Phytol.">
        <title>Evolutionary innovations through gain and loss of genes in the ectomycorrhizal Boletales.</title>
        <authorList>
            <person name="Wu G."/>
            <person name="Miyauchi S."/>
            <person name="Morin E."/>
            <person name="Kuo A."/>
            <person name="Drula E."/>
            <person name="Varga T."/>
            <person name="Kohler A."/>
            <person name="Feng B."/>
            <person name="Cao Y."/>
            <person name="Lipzen A."/>
            <person name="Daum C."/>
            <person name="Hundley H."/>
            <person name="Pangilinan J."/>
            <person name="Johnson J."/>
            <person name="Barry K."/>
            <person name="LaButti K."/>
            <person name="Ng V."/>
            <person name="Ahrendt S."/>
            <person name="Min B."/>
            <person name="Choi I.G."/>
            <person name="Park H."/>
            <person name="Plett J.M."/>
            <person name="Magnuson J."/>
            <person name="Spatafora J.W."/>
            <person name="Nagy L.G."/>
            <person name="Henrissat B."/>
            <person name="Grigoriev I.V."/>
            <person name="Yang Z.L."/>
            <person name="Xu J."/>
            <person name="Martin F.M."/>
        </authorList>
    </citation>
    <scope>NUCLEOTIDE SEQUENCE</scope>
    <source>
        <strain evidence="1">KUC20120723A-06</strain>
    </source>
</reference>
<organism evidence="1 2">
    <name type="scientific">Leucogyrophana mollusca</name>
    <dbReference type="NCBI Taxonomy" id="85980"/>
    <lineage>
        <taxon>Eukaryota</taxon>
        <taxon>Fungi</taxon>
        <taxon>Dikarya</taxon>
        <taxon>Basidiomycota</taxon>
        <taxon>Agaricomycotina</taxon>
        <taxon>Agaricomycetes</taxon>
        <taxon>Agaricomycetidae</taxon>
        <taxon>Boletales</taxon>
        <taxon>Boletales incertae sedis</taxon>
        <taxon>Leucogyrophana</taxon>
    </lineage>
</organism>
<evidence type="ECO:0000313" key="1">
    <source>
        <dbReference type="EMBL" id="KAH7919228.1"/>
    </source>
</evidence>
<dbReference type="Proteomes" id="UP000790709">
    <property type="component" value="Unassembled WGS sequence"/>
</dbReference>
<evidence type="ECO:0000313" key="2">
    <source>
        <dbReference type="Proteomes" id="UP000790709"/>
    </source>
</evidence>